<protein>
    <submittedName>
        <fullName evidence="2">Uncharacterized protein</fullName>
    </submittedName>
</protein>
<sequence length="106" mass="11468">MTSTKMLANATRVASSTLHQRTASMATLTTTTTNSNLVALPPITNYSHGTTSSTSVSASREKPFTEVQVEVQSGYRGENYGVVEVQDDERGQIQLPASYGKSRRLL</sequence>
<dbReference type="EMBL" id="GBHO01040433">
    <property type="protein sequence ID" value="JAG03171.1"/>
    <property type="molecule type" value="Transcribed_RNA"/>
</dbReference>
<gene>
    <name evidence="2" type="ORF">CM83_21279</name>
</gene>
<organism evidence="2">
    <name type="scientific">Lygus hesperus</name>
    <name type="common">Western plant bug</name>
    <dbReference type="NCBI Taxonomy" id="30085"/>
    <lineage>
        <taxon>Eukaryota</taxon>
        <taxon>Metazoa</taxon>
        <taxon>Ecdysozoa</taxon>
        <taxon>Arthropoda</taxon>
        <taxon>Hexapoda</taxon>
        <taxon>Insecta</taxon>
        <taxon>Pterygota</taxon>
        <taxon>Neoptera</taxon>
        <taxon>Paraneoptera</taxon>
        <taxon>Hemiptera</taxon>
        <taxon>Heteroptera</taxon>
        <taxon>Panheteroptera</taxon>
        <taxon>Cimicomorpha</taxon>
        <taxon>Miridae</taxon>
        <taxon>Mirini</taxon>
        <taxon>Lygus</taxon>
    </lineage>
</organism>
<name>A0A0A9W6Z0_LYGHE</name>
<evidence type="ECO:0000313" key="2">
    <source>
        <dbReference type="EMBL" id="JAG03171.1"/>
    </source>
</evidence>
<feature type="region of interest" description="Disordered" evidence="1">
    <location>
        <begin position="38"/>
        <end position="65"/>
    </location>
</feature>
<reference evidence="2" key="1">
    <citation type="journal article" date="2014" name="PLoS ONE">
        <title>Transcriptome-Based Identification of ABC Transporters in the Western Tarnished Plant Bug Lygus hesperus.</title>
        <authorList>
            <person name="Hull J.J."/>
            <person name="Chaney K."/>
            <person name="Geib S.M."/>
            <person name="Fabrick J.A."/>
            <person name="Brent C.S."/>
            <person name="Walsh D."/>
            <person name="Lavine L.C."/>
        </authorList>
    </citation>
    <scope>NUCLEOTIDE SEQUENCE</scope>
</reference>
<proteinExistence type="predicted"/>
<accession>A0A0A9W6Z0</accession>
<dbReference type="AlphaFoldDB" id="A0A0A9W6Z0"/>
<evidence type="ECO:0000256" key="1">
    <source>
        <dbReference type="SAM" id="MobiDB-lite"/>
    </source>
</evidence>
<feature type="compositionally biased region" description="Polar residues" evidence="1">
    <location>
        <begin position="44"/>
        <end position="58"/>
    </location>
</feature>
<reference evidence="2" key="2">
    <citation type="submission" date="2014-07" db="EMBL/GenBank/DDBJ databases">
        <authorList>
            <person name="Hull J."/>
        </authorList>
    </citation>
    <scope>NUCLEOTIDE SEQUENCE</scope>
</reference>